<protein>
    <submittedName>
        <fullName evidence="1">Uncharacterized protein</fullName>
    </submittedName>
</protein>
<organism evidence="1 2">
    <name type="scientific">Mycobacterium phage Hangman</name>
    <dbReference type="NCBI Taxonomy" id="2250299"/>
    <lineage>
        <taxon>Viruses</taxon>
        <taxon>Duplodnaviria</taxon>
        <taxon>Heunggongvirae</taxon>
        <taxon>Uroviricota</taxon>
        <taxon>Caudoviricetes</taxon>
        <taxon>Bclasvirinae</taxon>
        <taxon>Coopervirus</taxon>
        <taxon>Coopervirus brownCNA</taxon>
    </lineage>
</organism>
<reference evidence="1 2" key="1">
    <citation type="submission" date="2018-06" db="EMBL/GenBank/DDBJ databases">
        <authorList>
            <person name="Akers M.E."/>
            <person name="Baldus K."/>
            <person name="Bryant G.N."/>
            <person name="Cevasco M.E."/>
            <person name="Chichester A.M."/>
            <person name="Largen K.M."/>
            <person name="Lehmann E.J."/>
            <person name="Majewski M."/>
            <person name="Pires N."/>
            <person name="Ricci K.D."/>
            <person name="Smith R.L."/>
            <person name="Tancini M.E."/>
            <person name="Williams D.C."/>
            <person name="Butela K.A."/>
            <person name="Garlena R.A."/>
            <person name="Russell D.A."/>
            <person name="Pope W.H."/>
            <person name="Jacobs-Sera D."/>
            <person name="Hatfull G.F."/>
        </authorList>
    </citation>
    <scope>NUCLEOTIDE SEQUENCE [LARGE SCALE GENOMIC DNA]</scope>
</reference>
<evidence type="ECO:0000313" key="1">
    <source>
        <dbReference type="EMBL" id="AXH47452.1"/>
    </source>
</evidence>
<name>A0A345KWQ0_9CAUD</name>
<gene>
    <name evidence="1" type="primary">89</name>
    <name evidence="1" type="ORF">SEA_HANGMAN_89</name>
</gene>
<sequence>MAGTAPKYPDVHVQLTGQDGNVFFIIGKVSKALREAGHVDQVTPFVNEVTDTDSYDAALAVVMQWVEVG</sequence>
<dbReference type="Proteomes" id="UP000257782">
    <property type="component" value="Segment"/>
</dbReference>
<dbReference type="EMBL" id="MH513970">
    <property type="protein sequence ID" value="AXH47452.1"/>
    <property type="molecule type" value="Genomic_DNA"/>
</dbReference>
<evidence type="ECO:0000313" key="2">
    <source>
        <dbReference type="Proteomes" id="UP000257782"/>
    </source>
</evidence>
<proteinExistence type="predicted"/>
<accession>A0A345KWQ0</accession>